<organism evidence="2 3">
    <name type="scientific">Lysobacter stagni</name>
    <dbReference type="NCBI Taxonomy" id="3045172"/>
    <lineage>
        <taxon>Bacteria</taxon>
        <taxon>Pseudomonadati</taxon>
        <taxon>Pseudomonadota</taxon>
        <taxon>Gammaproteobacteria</taxon>
        <taxon>Lysobacterales</taxon>
        <taxon>Lysobacteraceae</taxon>
        <taxon>Lysobacter</taxon>
    </lineage>
</organism>
<feature type="transmembrane region" description="Helical" evidence="1">
    <location>
        <begin position="88"/>
        <end position="108"/>
    </location>
</feature>
<name>A0ABT6XGK8_9GAMM</name>
<proteinExistence type="predicted"/>
<feature type="transmembrane region" description="Helical" evidence="1">
    <location>
        <begin position="54"/>
        <end position="76"/>
    </location>
</feature>
<feature type="transmembrane region" description="Helical" evidence="1">
    <location>
        <begin position="180"/>
        <end position="197"/>
    </location>
</feature>
<dbReference type="EMBL" id="JASGBI010000001">
    <property type="protein sequence ID" value="MDI9239282.1"/>
    <property type="molecule type" value="Genomic_DNA"/>
</dbReference>
<comment type="caution">
    <text evidence="2">The sequence shown here is derived from an EMBL/GenBank/DDBJ whole genome shotgun (WGS) entry which is preliminary data.</text>
</comment>
<reference evidence="2 3" key="1">
    <citation type="submission" date="2023-05" db="EMBL/GenBank/DDBJ databases">
        <title>Lysobacter sp. strain LF1 Genome sequencing and assembly.</title>
        <authorList>
            <person name="Jung Y."/>
        </authorList>
    </citation>
    <scope>NUCLEOTIDE SEQUENCE [LARGE SCALE GENOMIC DNA]</scope>
    <source>
        <strain evidence="2 3">LF1</strain>
    </source>
</reference>
<evidence type="ECO:0000313" key="3">
    <source>
        <dbReference type="Proteomes" id="UP001321580"/>
    </source>
</evidence>
<accession>A0ABT6XGK8</accession>
<keyword evidence="3" id="KW-1185">Reference proteome</keyword>
<keyword evidence="1" id="KW-0472">Membrane</keyword>
<gene>
    <name evidence="2" type="ORF">QLQ15_10200</name>
</gene>
<feature type="transmembrane region" description="Helical" evidence="1">
    <location>
        <begin position="128"/>
        <end position="145"/>
    </location>
</feature>
<protein>
    <submittedName>
        <fullName evidence="2">DUF998 domain-containing protein</fullName>
    </submittedName>
</protein>
<dbReference type="Proteomes" id="UP001321580">
    <property type="component" value="Unassembled WGS sequence"/>
</dbReference>
<dbReference type="RefSeq" id="WP_283212681.1">
    <property type="nucleotide sequence ID" value="NZ_JASGBI010000001.1"/>
</dbReference>
<keyword evidence="1" id="KW-0812">Transmembrane</keyword>
<feature type="transmembrane region" description="Helical" evidence="1">
    <location>
        <begin position="157"/>
        <end position="174"/>
    </location>
</feature>
<evidence type="ECO:0000256" key="1">
    <source>
        <dbReference type="SAM" id="Phobius"/>
    </source>
</evidence>
<sequence>MNRPGFPAMLDRYAGWIAAACCVLAALGFSAALPGFSHTQHPLALLGAHGVERAAAYNLLGFVVPGLLAAWTFARLRDRLPASAGRMGAIGVWLLVIGALAFTAQGIWPLDPNDLDGAVSQRHATAWMLWWLSFAVGGVLFGIGVRSNGAWRGTGFALAAAGVLAIALNVVASRWMPGPWAQRVVLLLWLACVVLASRRR</sequence>
<evidence type="ECO:0000313" key="2">
    <source>
        <dbReference type="EMBL" id="MDI9239282.1"/>
    </source>
</evidence>
<keyword evidence="1" id="KW-1133">Transmembrane helix</keyword>